<evidence type="ECO:0000313" key="2">
    <source>
        <dbReference type="Proteomes" id="UP000463961"/>
    </source>
</evidence>
<protein>
    <submittedName>
        <fullName evidence="1">Uncharacterized protein</fullName>
    </submittedName>
</protein>
<dbReference type="EMBL" id="AP022345">
    <property type="protein sequence ID" value="BBU68453.1"/>
    <property type="molecule type" value="Genomic_DNA"/>
</dbReference>
<accession>A0A679HW86</accession>
<dbReference type="RefSeq" id="WP_162050759.1">
    <property type="nucleotide sequence ID" value="NZ_AP019011.1"/>
</dbReference>
<evidence type="ECO:0000313" key="1">
    <source>
        <dbReference type="EMBL" id="BBU68453.1"/>
    </source>
</evidence>
<organism evidence="1 2">
    <name type="scientific">Fluviibacter phosphoraccumulans</name>
    <dbReference type="NCBI Taxonomy" id="1751046"/>
    <lineage>
        <taxon>Bacteria</taxon>
        <taxon>Pseudomonadati</taxon>
        <taxon>Pseudomonadota</taxon>
        <taxon>Betaproteobacteria</taxon>
        <taxon>Rhodocyclales</taxon>
        <taxon>Fluviibacteraceae</taxon>
        <taxon>Fluviibacter</taxon>
    </lineage>
</organism>
<reference evidence="2" key="1">
    <citation type="submission" date="2020-01" db="EMBL/GenBank/DDBJ databases">
        <title>Phosphoaccumulans saitamaens gen. nov., sp. nov., a polyphosphate accumulating bacterium isolated from surface river water.</title>
        <authorList>
            <person name="Watanabe K."/>
            <person name="Suda W."/>
        </authorList>
    </citation>
    <scope>NUCLEOTIDE SEQUENCE [LARGE SCALE GENOMIC DNA]</scope>
    <source>
        <strain evidence="2">ICHIAU1</strain>
    </source>
</reference>
<sequence length="54" mass="6231">MKRPDFLTTLILVLFGLMLWQMQKQHWGTFLLLVAAEAALIAVRSTESQKSKRL</sequence>
<dbReference type="AlphaFoldDB" id="A0A679HW86"/>
<proteinExistence type="predicted"/>
<keyword evidence="2" id="KW-1185">Reference proteome</keyword>
<dbReference type="Proteomes" id="UP000463961">
    <property type="component" value="Chromosome"/>
</dbReference>
<name>A0A679HW86_9RHOO</name>
<gene>
    <name evidence="1" type="ORF">ICHIAU1_07360</name>
</gene>